<gene>
    <name evidence="3" type="ORF">C1645_780206</name>
</gene>
<organism evidence="3 4">
    <name type="scientific">Glomus cerebriforme</name>
    <dbReference type="NCBI Taxonomy" id="658196"/>
    <lineage>
        <taxon>Eukaryota</taxon>
        <taxon>Fungi</taxon>
        <taxon>Fungi incertae sedis</taxon>
        <taxon>Mucoromycota</taxon>
        <taxon>Glomeromycotina</taxon>
        <taxon>Glomeromycetes</taxon>
        <taxon>Glomerales</taxon>
        <taxon>Glomeraceae</taxon>
        <taxon>Glomus</taxon>
    </lineage>
</organism>
<dbReference type="AlphaFoldDB" id="A0A397SJG5"/>
<keyword evidence="4" id="KW-1185">Reference proteome</keyword>
<reference evidence="3 4" key="1">
    <citation type="submission" date="2018-06" db="EMBL/GenBank/DDBJ databases">
        <title>Comparative genomics reveals the genomic features of Rhizophagus irregularis, R. cerebriforme, R. diaphanum and Gigaspora rosea, and their symbiotic lifestyle signature.</title>
        <authorList>
            <person name="Morin E."/>
            <person name="San Clemente H."/>
            <person name="Chen E.C.H."/>
            <person name="De La Providencia I."/>
            <person name="Hainaut M."/>
            <person name="Kuo A."/>
            <person name="Kohler A."/>
            <person name="Murat C."/>
            <person name="Tang N."/>
            <person name="Roy S."/>
            <person name="Loubradou J."/>
            <person name="Henrissat B."/>
            <person name="Grigoriev I.V."/>
            <person name="Corradi N."/>
            <person name="Roux C."/>
            <person name="Martin F.M."/>
        </authorList>
    </citation>
    <scope>NUCLEOTIDE SEQUENCE [LARGE SCALE GENOMIC DNA]</scope>
    <source>
        <strain evidence="3 4">DAOM 227022</strain>
    </source>
</reference>
<keyword evidence="1" id="KW-1133">Transmembrane helix</keyword>
<protein>
    <submittedName>
        <fullName evidence="3">Uncharacterized protein</fullName>
    </submittedName>
</protein>
<keyword evidence="1" id="KW-0812">Transmembrane</keyword>
<dbReference type="Proteomes" id="UP000265703">
    <property type="component" value="Unassembled WGS sequence"/>
</dbReference>
<dbReference type="OrthoDB" id="10533375at2759"/>
<feature type="chain" id="PRO_5017315365" evidence="2">
    <location>
        <begin position="20"/>
        <end position="194"/>
    </location>
</feature>
<evidence type="ECO:0000313" key="3">
    <source>
        <dbReference type="EMBL" id="RIA86178.1"/>
    </source>
</evidence>
<comment type="caution">
    <text evidence="3">The sequence shown here is derived from an EMBL/GenBank/DDBJ whole genome shotgun (WGS) entry which is preliminary data.</text>
</comment>
<keyword evidence="1" id="KW-0472">Membrane</keyword>
<feature type="transmembrane region" description="Helical" evidence="1">
    <location>
        <begin position="176"/>
        <end position="193"/>
    </location>
</feature>
<keyword evidence="2" id="KW-0732">Signal</keyword>
<accession>A0A397SJG5</accession>
<name>A0A397SJG5_9GLOM</name>
<evidence type="ECO:0000256" key="1">
    <source>
        <dbReference type="SAM" id="Phobius"/>
    </source>
</evidence>
<dbReference type="EMBL" id="QKYT01000378">
    <property type="protein sequence ID" value="RIA86178.1"/>
    <property type="molecule type" value="Genomic_DNA"/>
</dbReference>
<proteinExistence type="predicted"/>
<sequence>MLLLKLLIVLAFSFTQVIGQMTGVETIPPGLSWYTCSEVRTDFIDFRIQTIDPATILSKQSQEIGAFGKGAISTNTYINSDTGIVDTFVIRKRYLEQYFNSNTINDVNYYPDFSCNNIANTVCSRHSTNQKLLPDYDFQCLIVANSNPGNVTITYELDFSPSQDGSDAMKLSDGKIGQILLIGLIISLTNFIIM</sequence>
<evidence type="ECO:0000256" key="2">
    <source>
        <dbReference type="SAM" id="SignalP"/>
    </source>
</evidence>
<feature type="signal peptide" evidence="2">
    <location>
        <begin position="1"/>
        <end position="19"/>
    </location>
</feature>
<evidence type="ECO:0000313" key="4">
    <source>
        <dbReference type="Proteomes" id="UP000265703"/>
    </source>
</evidence>